<dbReference type="PANTHER" id="PTHR12899">
    <property type="entry name" value="39S RIBOSOMAL PROTEIN L18, MITOCHONDRIAL"/>
    <property type="match status" value="1"/>
</dbReference>
<evidence type="ECO:0000256" key="5">
    <source>
        <dbReference type="ARBA" id="ARBA00023274"/>
    </source>
</evidence>
<dbReference type="GO" id="GO:0022625">
    <property type="term" value="C:cytosolic large ribosomal subunit"/>
    <property type="evidence" value="ECO:0007669"/>
    <property type="project" value="TreeGrafter"/>
</dbReference>
<dbReference type="EMBL" id="DRTH01000004">
    <property type="protein sequence ID" value="HHF08167.1"/>
    <property type="molecule type" value="Genomic_DNA"/>
</dbReference>
<keyword evidence="2 8" id="KW-0699">rRNA-binding</keyword>
<evidence type="ECO:0000256" key="6">
    <source>
        <dbReference type="ARBA" id="ARBA00035197"/>
    </source>
</evidence>
<evidence type="ECO:0000313" key="9">
    <source>
        <dbReference type="EMBL" id="HHF08167.1"/>
    </source>
</evidence>
<dbReference type="Pfam" id="PF00861">
    <property type="entry name" value="Ribosomal_L18p"/>
    <property type="match status" value="1"/>
</dbReference>
<dbReference type="FunFam" id="3.30.420.100:FF:000001">
    <property type="entry name" value="50S ribosomal protein L18"/>
    <property type="match status" value="1"/>
</dbReference>
<dbReference type="Gene3D" id="3.30.420.100">
    <property type="match status" value="1"/>
</dbReference>
<comment type="caution">
    <text evidence="9">The sequence shown here is derived from an EMBL/GenBank/DDBJ whole genome shotgun (WGS) entry which is preliminary data.</text>
</comment>
<comment type="function">
    <text evidence="7 8">This is one of the proteins that bind and probably mediate the attachment of the 5S RNA into the large ribosomal subunit, where it forms part of the central protuberance.</text>
</comment>
<keyword evidence="3 8" id="KW-0694">RNA-binding</keyword>
<evidence type="ECO:0000256" key="4">
    <source>
        <dbReference type="ARBA" id="ARBA00022980"/>
    </source>
</evidence>
<organism evidence="9">
    <name type="scientific">Kosmotoga arenicorallina</name>
    <dbReference type="NCBI Taxonomy" id="688066"/>
    <lineage>
        <taxon>Bacteria</taxon>
        <taxon>Thermotogati</taxon>
        <taxon>Thermotogota</taxon>
        <taxon>Thermotogae</taxon>
        <taxon>Kosmotogales</taxon>
        <taxon>Kosmotogaceae</taxon>
        <taxon>Kosmotoga</taxon>
    </lineage>
</organism>
<sequence>MIKRRDRKELRRKRHLRVRAKISGTPEKPRLAVYRSEKHIYAQIIDDVAGRTLVSASTIDKELKEKLQKTWNKEAAVEVGKLIAKRALDKGISSIVFDRGGFKFHGRVKALADAAREAGLKF</sequence>
<evidence type="ECO:0000256" key="7">
    <source>
        <dbReference type="ARBA" id="ARBA00053375"/>
    </source>
</evidence>
<dbReference type="CDD" id="cd00432">
    <property type="entry name" value="Ribosomal_L18_L5e"/>
    <property type="match status" value="1"/>
</dbReference>
<evidence type="ECO:0000256" key="1">
    <source>
        <dbReference type="ARBA" id="ARBA00007116"/>
    </source>
</evidence>
<dbReference type="SUPFAM" id="SSF53137">
    <property type="entry name" value="Translational machinery components"/>
    <property type="match status" value="1"/>
</dbReference>
<dbReference type="NCBIfam" id="TIGR00060">
    <property type="entry name" value="L18_bact"/>
    <property type="match status" value="1"/>
</dbReference>
<evidence type="ECO:0000256" key="3">
    <source>
        <dbReference type="ARBA" id="ARBA00022884"/>
    </source>
</evidence>
<proteinExistence type="inferred from homology"/>
<evidence type="ECO:0000256" key="2">
    <source>
        <dbReference type="ARBA" id="ARBA00022730"/>
    </source>
</evidence>
<keyword evidence="5 8" id="KW-0687">Ribonucleoprotein</keyword>
<gene>
    <name evidence="8" type="primary">rplR</name>
    <name evidence="9" type="ORF">ENL26_00135</name>
</gene>
<dbReference type="InterPro" id="IPR005484">
    <property type="entry name" value="Ribosomal_uL18_bac/plant/anim"/>
</dbReference>
<evidence type="ECO:0000256" key="8">
    <source>
        <dbReference type="HAMAP-Rule" id="MF_01337"/>
    </source>
</evidence>
<dbReference type="GO" id="GO:0006412">
    <property type="term" value="P:translation"/>
    <property type="evidence" value="ECO:0007669"/>
    <property type="project" value="UniProtKB-UniRule"/>
</dbReference>
<dbReference type="InterPro" id="IPR004389">
    <property type="entry name" value="Ribosomal_uL18_bac-type"/>
</dbReference>
<dbReference type="GO" id="GO:0008097">
    <property type="term" value="F:5S rRNA binding"/>
    <property type="evidence" value="ECO:0007669"/>
    <property type="project" value="TreeGrafter"/>
</dbReference>
<comment type="subunit">
    <text evidence="8">Part of the 50S ribosomal subunit; part of the 5S rRNA/L5/L18/L25 subcomplex. Contacts the 5S and 23S rRNAs.</text>
</comment>
<protein>
    <recommendedName>
        <fullName evidence="6 8">Large ribosomal subunit protein uL18</fullName>
    </recommendedName>
</protein>
<accession>A0A7C5HRL8</accession>
<dbReference type="InterPro" id="IPR057268">
    <property type="entry name" value="Ribosomal_L18"/>
</dbReference>
<name>A0A7C5HRL8_9BACT</name>
<dbReference type="AlphaFoldDB" id="A0A7C5HRL8"/>
<dbReference type="PANTHER" id="PTHR12899:SF3">
    <property type="entry name" value="LARGE RIBOSOMAL SUBUNIT PROTEIN UL18M"/>
    <property type="match status" value="1"/>
</dbReference>
<dbReference type="Proteomes" id="UP000886129">
    <property type="component" value="Unassembled WGS sequence"/>
</dbReference>
<comment type="similarity">
    <text evidence="1 8">Belongs to the universal ribosomal protein uL18 family.</text>
</comment>
<dbReference type="GO" id="GO:0003735">
    <property type="term" value="F:structural constituent of ribosome"/>
    <property type="evidence" value="ECO:0007669"/>
    <property type="project" value="InterPro"/>
</dbReference>
<reference evidence="9" key="1">
    <citation type="journal article" date="2020" name="mSystems">
        <title>Genome- and Community-Level Interaction Insights into Carbon Utilization and Element Cycling Functions of Hydrothermarchaeota in Hydrothermal Sediment.</title>
        <authorList>
            <person name="Zhou Z."/>
            <person name="Liu Y."/>
            <person name="Xu W."/>
            <person name="Pan J."/>
            <person name="Luo Z.H."/>
            <person name="Li M."/>
        </authorList>
    </citation>
    <scope>NUCLEOTIDE SEQUENCE [LARGE SCALE GENOMIC DNA]</scope>
    <source>
        <strain evidence="9">HyVt-80</strain>
    </source>
</reference>
<dbReference type="HAMAP" id="MF_01337_B">
    <property type="entry name" value="Ribosomal_uL18_B"/>
    <property type="match status" value="1"/>
</dbReference>
<keyword evidence="4 8" id="KW-0689">Ribosomal protein</keyword>